<name>A0A1I4S7N2_9BACT</name>
<dbReference type="Proteomes" id="UP000199611">
    <property type="component" value="Unassembled WGS sequence"/>
</dbReference>
<dbReference type="STRING" id="39841.SAMN05660836_00807"/>
<reference evidence="1 2" key="1">
    <citation type="submission" date="2016-10" db="EMBL/GenBank/DDBJ databases">
        <authorList>
            <person name="de Groot N.N."/>
        </authorList>
    </citation>
    <scope>NUCLEOTIDE SEQUENCE [LARGE SCALE GENOMIC DNA]</scope>
    <source>
        <strain evidence="1 2">DSM 9990</strain>
    </source>
</reference>
<proteinExistence type="predicted"/>
<dbReference type="EMBL" id="FOUU01000002">
    <property type="protein sequence ID" value="SFM60479.1"/>
    <property type="molecule type" value="Genomic_DNA"/>
</dbReference>
<dbReference type="OrthoDB" id="5460392at2"/>
<gene>
    <name evidence="1" type="ORF">SAMN05660836_00807</name>
</gene>
<sequence length="120" mass="13485">MRALKKDEYTRLNPISSFAEEMAIIKAWIQEYKTKKAHQEQGYACSVATAVNRPLGCGMMNDEFRWFIASSSLQPPKPPFSHQTLNPLPTGAKAEEERVFILTTGTGEGVGTTRFPRCEF</sequence>
<organism evidence="1 2">
    <name type="scientific">Thermodesulforhabdus norvegica</name>
    <dbReference type="NCBI Taxonomy" id="39841"/>
    <lineage>
        <taxon>Bacteria</taxon>
        <taxon>Pseudomonadati</taxon>
        <taxon>Thermodesulfobacteriota</taxon>
        <taxon>Syntrophobacteria</taxon>
        <taxon>Syntrophobacterales</taxon>
        <taxon>Thermodesulforhabdaceae</taxon>
        <taxon>Thermodesulforhabdus</taxon>
    </lineage>
</organism>
<accession>A0A1I4S7N2</accession>
<protein>
    <submittedName>
        <fullName evidence="1">Uncharacterized protein</fullName>
    </submittedName>
</protein>
<evidence type="ECO:0000313" key="1">
    <source>
        <dbReference type="EMBL" id="SFM60479.1"/>
    </source>
</evidence>
<dbReference type="AlphaFoldDB" id="A0A1I4S7N2"/>
<keyword evidence="2" id="KW-1185">Reference proteome</keyword>
<evidence type="ECO:0000313" key="2">
    <source>
        <dbReference type="Proteomes" id="UP000199611"/>
    </source>
</evidence>